<gene>
    <name evidence="1" type="ORF">F5148DRAFT_1187467</name>
</gene>
<dbReference type="Proteomes" id="UP001207468">
    <property type="component" value="Unassembled WGS sequence"/>
</dbReference>
<comment type="caution">
    <text evidence="1">The sequence shown here is derived from an EMBL/GenBank/DDBJ whole genome shotgun (WGS) entry which is preliminary data.</text>
</comment>
<evidence type="ECO:0000313" key="2">
    <source>
        <dbReference type="Proteomes" id="UP001207468"/>
    </source>
</evidence>
<name>A0ACC0UCY6_9AGAM</name>
<evidence type="ECO:0000313" key="1">
    <source>
        <dbReference type="EMBL" id="KAI9509453.1"/>
    </source>
</evidence>
<accession>A0ACC0UCY6</accession>
<sequence length="387" mass="43641">MVKHTAEASVVTAGCASSSPSRNHQKATKRARAKDDVRRTQKGFMVKSKLRSRRRSHEGKWWRHNIFIPASELLNELPVRVREEVESIKGCCLPHFTGTYSGNHGDSESGVDNSNLHRHQLFSTDHAENLDPEIRQWLPRIVCPAFPLSIRCKGGNQPGDAMLRFQECFPGEYMFPRSSDPKPTLDEYRFLKMTFGQLEFLRNQLPRKALTPEMVEGILHSWRPIVRPGVEQVLLSEFPPVRMPSSFGSANHDSAELGHGGMLRYCDAHLNTNSLSATVVDEHMEDEPDLVYPELYLPPRLLSQTGDPAYIAAAVAAHEPMMEEETSPLVHVPFPPDTPQTCLEGAVPMDECDLGLFTPGEEVNCRWQGFHAQLQEMVVARSNQYFD</sequence>
<keyword evidence="2" id="KW-1185">Reference proteome</keyword>
<organism evidence="1 2">
    <name type="scientific">Russula earlei</name>
    <dbReference type="NCBI Taxonomy" id="71964"/>
    <lineage>
        <taxon>Eukaryota</taxon>
        <taxon>Fungi</taxon>
        <taxon>Dikarya</taxon>
        <taxon>Basidiomycota</taxon>
        <taxon>Agaricomycotina</taxon>
        <taxon>Agaricomycetes</taxon>
        <taxon>Russulales</taxon>
        <taxon>Russulaceae</taxon>
        <taxon>Russula</taxon>
    </lineage>
</organism>
<reference evidence="1" key="1">
    <citation type="submission" date="2021-03" db="EMBL/GenBank/DDBJ databases">
        <title>Evolutionary priming and transition to the ectomycorrhizal habit in an iconic lineage of mushroom-forming fungi: is preadaptation a requirement?</title>
        <authorList>
            <consortium name="DOE Joint Genome Institute"/>
            <person name="Looney B.P."/>
            <person name="Miyauchi S."/>
            <person name="Morin E."/>
            <person name="Drula E."/>
            <person name="Courty P.E."/>
            <person name="Chicoki N."/>
            <person name="Fauchery L."/>
            <person name="Kohler A."/>
            <person name="Kuo A."/>
            <person name="LaButti K."/>
            <person name="Pangilinan J."/>
            <person name="Lipzen A."/>
            <person name="Riley R."/>
            <person name="Andreopoulos W."/>
            <person name="He G."/>
            <person name="Johnson J."/>
            <person name="Barry K.W."/>
            <person name="Grigoriev I.V."/>
            <person name="Nagy L."/>
            <person name="Hibbett D."/>
            <person name="Henrissat B."/>
            <person name="Matheny P.B."/>
            <person name="Labbe J."/>
            <person name="Martin A.F."/>
        </authorList>
    </citation>
    <scope>NUCLEOTIDE SEQUENCE</scope>
    <source>
        <strain evidence="1">BPL698</strain>
    </source>
</reference>
<protein>
    <submittedName>
        <fullName evidence="1">Uncharacterized protein</fullName>
    </submittedName>
</protein>
<dbReference type="EMBL" id="JAGFNK010000064">
    <property type="protein sequence ID" value="KAI9509453.1"/>
    <property type="molecule type" value="Genomic_DNA"/>
</dbReference>
<proteinExistence type="predicted"/>